<evidence type="ECO:0000313" key="2">
    <source>
        <dbReference type="EMBL" id="MCO0832301.1"/>
    </source>
</evidence>
<feature type="transmembrane region" description="Helical" evidence="1">
    <location>
        <begin position="12"/>
        <end position="33"/>
    </location>
</feature>
<reference evidence="2 3" key="1">
    <citation type="submission" date="2022-06" db="EMBL/GenBank/DDBJ databases">
        <title>Fructobacillus taiwanensis sp. nov., isolated from the honeybee.</title>
        <authorList>
            <person name="Chen Y.-S."/>
            <person name="Wang L.-T."/>
            <person name="Lee Y.-S."/>
            <person name="Chang Y.-C."/>
            <person name="Wu H.-C."/>
            <person name="Liao C.-Y."/>
            <person name="Chen W.-H."/>
            <person name="Deng J.-N."/>
            <person name="Wang Y.-H."/>
        </authorList>
    </citation>
    <scope>NUCLEOTIDE SEQUENCE [LARGE SCALE GENOMIC DNA]</scope>
    <source>
        <strain evidence="2 3">W13</strain>
    </source>
</reference>
<dbReference type="PANTHER" id="PTHR40078">
    <property type="entry name" value="INTEGRAL MEMBRANE PROTEIN-RELATED"/>
    <property type="match status" value="1"/>
</dbReference>
<organism evidence="2 3">
    <name type="scientific">Fructobacillus apis</name>
    <dbReference type="NCBI Taxonomy" id="2935017"/>
    <lineage>
        <taxon>Bacteria</taxon>
        <taxon>Bacillati</taxon>
        <taxon>Bacillota</taxon>
        <taxon>Bacilli</taxon>
        <taxon>Lactobacillales</taxon>
        <taxon>Lactobacillaceae</taxon>
        <taxon>Fructobacillus</taxon>
    </lineage>
</organism>
<keyword evidence="1" id="KW-0812">Transmembrane</keyword>
<feature type="transmembrane region" description="Helical" evidence="1">
    <location>
        <begin position="53"/>
        <end position="72"/>
    </location>
</feature>
<protein>
    <submittedName>
        <fullName evidence="2">Uncharacterized protein</fullName>
    </submittedName>
</protein>
<dbReference type="Pfam" id="PF19700">
    <property type="entry name" value="DUF6198"/>
    <property type="match status" value="1"/>
</dbReference>
<sequence>MIEENTVSKRILFFFIGLVFVAAGNAMTIVSGFGNGIWTAASLGVGQVIHQPFALMWFCLGVAVILVNVVLIKEWDWFTVVGDFIFVLFFAQLIHVFVTTFSFWSDQVQPGQGTRICLVILGIVIVCLGTSFYQRANLWMYPTDSLTDILAYRFFAGNVFYGQMVAFIPAILVILTVALKEQQFIGVQLGTLLALLFNGELINFFNHHAVKSLRHNARFTLHHDV</sequence>
<gene>
    <name evidence="2" type="ORF">NFX39_04250</name>
</gene>
<comment type="caution">
    <text evidence="2">The sequence shown here is derived from an EMBL/GenBank/DDBJ whole genome shotgun (WGS) entry which is preliminary data.</text>
</comment>
<feature type="transmembrane region" description="Helical" evidence="1">
    <location>
        <begin position="185"/>
        <end position="205"/>
    </location>
</feature>
<accession>A0ABT0ZQN4</accession>
<dbReference type="EMBL" id="JAMWYK010000004">
    <property type="protein sequence ID" value="MCO0832301.1"/>
    <property type="molecule type" value="Genomic_DNA"/>
</dbReference>
<dbReference type="Proteomes" id="UP001523234">
    <property type="component" value="Unassembled WGS sequence"/>
</dbReference>
<feature type="transmembrane region" description="Helical" evidence="1">
    <location>
        <begin position="84"/>
        <end position="104"/>
    </location>
</feature>
<evidence type="ECO:0000256" key="1">
    <source>
        <dbReference type="SAM" id="Phobius"/>
    </source>
</evidence>
<dbReference type="RefSeq" id="WP_252443330.1">
    <property type="nucleotide sequence ID" value="NZ_JAMWYK010000004.1"/>
</dbReference>
<keyword evidence="1" id="KW-1133">Transmembrane helix</keyword>
<dbReference type="InterPro" id="IPR038750">
    <property type="entry name" value="YczE/YyaS-like"/>
</dbReference>
<evidence type="ECO:0000313" key="3">
    <source>
        <dbReference type="Proteomes" id="UP001523234"/>
    </source>
</evidence>
<name>A0ABT0ZQN4_9LACO</name>
<keyword evidence="1" id="KW-0472">Membrane</keyword>
<proteinExistence type="predicted"/>
<dbReference type="PANTHER" id="PTHR40078:SF1">
    <property type="entry name" value="INTEGRAL MEMBRANE PROTEIN"/>
    <property type="match status" value="1"/>
</dbReference>
<feature type="transmembrane region" description="Helical" evidence="1">
    <location>
        <begin position="116"/>
        <end position="133"/>
    </location>
</feature>
<feature type="transmembrane region" description="Helical" evidence="1">
    <location>
        <begin position="154"/>
        <end position="179"/>
    </location>
</feature>
<keyword evidence="3" id="KW-1185">Reference proteome</keyword>